<dbReference type="EMBL" id="PQXN01000111">
    <property type="protein sequence ID" value="TGO54178.1"/>
    <property type="molecule type" value="Genomic_DNA"/>
</dbReference>
<name>A0A4Z1HY46_9HELO</name>
<proteinExistence type="predicted"/>
<feature type="compositionally biased region" description="Basic residues" evidence="1">
    <location>
        <begin position="459"/>
        <end position="469"/>
    </location>
</feature>
<feature type="region of interest" description="Disordered" evidence="1">
    <location>
        <begin position="603"/>
        <end position="725"/>
    </location>
</feature>
<evidence type="ECO:0000313" key="3">
    <source>
        <dbReference type="Proteomes" id="UP000297527"/>
    </source>
</evidence>
<feature type="region of interest" description="Disordered" evidence="1">
    <location>
        <begin position="130"/>
        <end position="152"/>
    </location>
</feature>
<feature type="region of interest" description="Disordered" evidence="1">
    <location>
        <begin position="407"/>
        <end position="469"/>
    </location>
</feature>
<sequence length="725" mass="83696">MPSSKLSGGWDTEGALKGEELDPVFVFPQDYEESWYPSHQKASRNYVQRPPPIDSTRYRYQYARDDIPSADEYYRTQKQPEQPQRPKLSPLSPSSHNPGTMSIPSAVIASGYDYTDLYNYEGSKIKHTKATSSNIARNKRSAEKKKYGRNGDTFNKMLEEGRISQDRIAIHDREEKESGCCSVIHLSFTWVLLNTCQFYIMPPVSIQKSKLANKPAPNDRTIKRSWLHAELHFQLPERIRKKSSKPQEKPSEALWHEVAAPHSNFIAEPRKTPSRTEESQNFGSPDKEPNWIAYMARGGYLESPQEEPTRNREPPPIRLLQEIRQSYSQTQDFQDLPPPPDLTLSKEQADYYDSLSLEMRKTYGYPLLAKSSEFKIPRKPLEKYEYRLDEKIKVEIGKKPKFVRPQIRDIPPQANSPKPHSRAKTCSSRSSICPRSPRTPSTMNSEGHKREFSDLEHFRPRKEHQKSQRIIKETKHARPQTVTASEVQRYKSIAGSIHHEPSRRSSMQFSEVSHSRPRSSRMHSPAERFQAQQNLNLEMYADQYDRLEAQDRQIEEHRRSSARSHRPPIPITTKPSENISQLETRYLPRIPITHLSHQPAAIPIHSSARPYRPRAPNIPRPSENTSQSGTGYLPRFPISHHSTAIPHQPSSSSRPHRPPTPLIPKPPENTNQLEARSSRPVPNTLQRRRGRPLKPPQPRSDRVKPRLPVPSSGKEGEKKRRWWKT</sequence>
<dbReference type="AlphaFoldDB" id="A0A4Z1HY46"/>
<keyword evidence="3" id="KW-1185">Reference proteome</keyword>
<reference evidence="2 3" key="1">
    <citation type="submission" date="2017-12" db="EMBL/GenBank/DDBJ databases">
        <title>Comparative genomics of Botrytis spp.</title>
        <authorList>
            <person name="Valero-Jimenez C.A."/>
            <person name="Tapia P."/>
            <person name="Veloso J."/>
            <person name="Silva-Moreno E."/>
            <person name="Staats M."/>
            <person name="Valdes J.H."/>
            <person name="Van Kan J.A.L."/>
        </authorList>
    </citation>
    <scope>NUCLEOTIDE SEQUENCE [LARGE SCALE GENOMIC DNA]</scope>
    <source>
        <strain evidence="2 3">MUCL11595</strain>
    </source>
</reference>
<feature type="region of interest" description="Disordered" evidence="1">
    <location>
        <begin position="552"/>
        <end position="577"/>
    </location>
</feature>
<feature type="compositionally biased region" description="Polar residues" evidence="1">
    <location>
        <begin position="668"/>
        <end position="685"/>
    </location>
</feature>
<feature type="compositionally biased region" description="Polar residues" evidence="1">
    <location>
        <begin position="91"/>
        <end position="102"/>
    </location>
</feature>
<evidence type="ECO:0000313" key="2">
    <source>
        <dbReference type="EMBL" id="TGO54178.1"/>
    </source>
</evidence>
<feature type="compositionally biased region" description="Low complexity" evidence="1">
    <location>
        <begin position="425"/>
        <end position="442"/>
    </location>
</feature>
<dbReference type="Proteomes" id="UP000297527">
    <property type="component" value="Unassembled WGS sequence"/>
</dbReference>
<evidence type="ECO:0000256" key="1">
    <source>
        <dbReference type="SAM" id="MobiDB-lite"/>
    </source>
</evidence>
<comment type="caution">
    <text evidence="2">The sequence shown here is derived from an EMBL/GenBank/DDBJ whole genome shotgun (WGS) entry which is preliminary data.</text>
</comment>
<feature type="region of interest" description="Disordered" evidence="1">
    <location>
        <begin position="265"/>
        <end position="290"/>
    </location>
</feature>
<feature type="region of interest" description="Disordered" evidence="1">
    <location>
        <begin position="36"/>
        <end position="102"/>
    </location>
</feature>
<organism evidence="2 3">
    <name type="scientific">Botryotinia convoluta</name>
    <dbReference type="NCBI Taxonomy" id="54673"/>
    <lineage>
        <taxon>Eukaryota</taxon>
        <taxon>Fungi</taxon>
        <taxon>Dikarya</taxon>
        <taxon>Ascomycota</taxon>
        <taxon>Pezizomycotina</taxon>
        <taxon>Leotiomycetes</taxon>
        <taxon>Helotiales</taxon>
        <taxon>Sclerotiniaceae</taxon>
        <taxon>Botryotinia</taxon>
    </lineage>
</organism>
<feature type="compositionally biased region" description="Pro residues" evidence="1">
    <location>
        <begin position="658"/>
        <end position="667"/>
    </location>
</feature>
<feature type="compositionally biased region" description="Basic and acidic residues" evidence="1">
    <location>
        <begin position="268"/>
        <end position="278"/>
    </location>
</feature>
<dbReference type="OrthoDB" id="3561892at2759"/>
<protein>
    <submittedName>
        <fullName evidence="2">Uncharacterized protein</fullName>
    </submittedName>
</protein>
<gene>
    <name evidence="2" type="ORF">BCON_0111g00210</name>
</gene>
<feature type="compositionally biased region" description="Basic and acidic residues" evidence="1">
    <location>
        <begin position="62"/>
        <end position="75"/>
    </location>
</feature>
<feature type="compositionally biased region" description="Basic and acidic residues" evidence="1">
    <location>
        <begin position="446"/>
        <end position="458"/>
    </location>
</feature>
<accession>A0A4Z1HY46</accession>